<evidence type="ECO:0000256" key="2">
    <source>
        <dbReference type="ARBA" id="ARBA00022679"/>
    </source>
</evidence>
<dbReference type="CDD" id="cd00761">
    <property type="entry name" value="Glyco_tranf_GTA_type"/>
    <property type="match status" value="1"/>
</dbReference>
<dbReference type="RefSeq" id="WP_158082637.1">
    <property type="nucleotide sequence ID" value="NZ_LTAY01000015.1"/>
</dbReference>
<evidence type="ECO:0000313" key="5">
    <source>
        <dbReference type="Proteomes" id="UP000191448"/>
    </source>
</evidence>
<dbReference type="EMBL" id="LTAY01000015">
    <property type="protein sequence ID" value="OPX50384.1"/>
    <property type="molecule type" value="Genomic_DNA"/>
</dbReference>
<accession>A0A1V4T0L5</accession>
<sequence length="324" mass="37998">MIKLSVIVPVYNVEKYVLECINSLLNQSLDSMEIIVVNDGSTDSSMEKILNLKNPKIKIINQKNGGLSSARNRGIEEAKGEYISFVDSDDFIENKNSFENMYNIGIEDNSDMVVGSCVKLYDDGRREELNFDFNIFNKSPMNPEEFLLKSLKTKRVYAPVWLSIYKKDLINKNNLRFMPNIVHEDEEFTPRALLCANKVSIYKDIFYVYRQREGSIINSKKNIKYGKDILKIVSKLNKEADKFRNEELKKYFCNRLSAMALNSIYNYKIKEFDEEVFDLLDRDFYGKNIKIRKNILKTNTIIFFCIEDIYRFFRDMISGKENNI</sequence>
<protein>
    <submittedName>
        <fullName evidence="4">Putative glycosyltransferase EpsH</fullName>
        <ecNumber evidence="4">2.4.-.-</ecNumber>
    </submittedName>
</protein>
<feature type="domain" description="Glycosyltransferase 2-like" evidence="3">
    <location>
        <begin position="5"/>
        <end position="169"/>
    </location>
</feature>
<reference evidence="4 5" key="1">
    <citation type="submission" date="2016-02" db="EMBL/GenBank/DDBJ databases">
        <title>Genome sequence of Clostridium thermobutyricum DSM 4928.</title>
        <authorList>
            <person name="Poehlein A."/>
            <person name="Daniel R."/>
        </authorList>
    </citation>
    <scope>NUCLEOTIDE SEQUENCE [LARGE SCALE GENOMIC DNA]</scope>
    <source>
        <strain evidence="4 5">DSM 4928</strain>
    </source>
</reference>
<dbReference type="Proteomes" id="UP000191448">
    <property type="component" value="Unassembled WGS sequence"/>
</dbReference>
<comment type="caution">
    <text evidence="4">The sequence shown here is derived from an EMBL/GenBank/DDBJ whole genome shotgun (WGS) entry which is preliminary data.</text>
</comment>
<gene>
    <name evidence="4" type="primary">epsH</name>
    <name evidence="4" type="ORF">CLTHE_02410</name>
</gene>
<dbReference type="SUPFAM" id="SSF53448">
    <property type="entry name" value="Nucleotide-diphospho-sugar transferases"/>
    <property type="match status" value="1"/>
</dbReference>
<dbReference type="InterPro" id="IPR001173">
    <property type="entry name" value="Glyco_trans_2-like"/>
</dbReference>
<dbReference type="AlphaFoldDB" id="A0A1V4T0L5"/>
<dbReference type="Gene3D" id="3.90.550.10">
    <property type="entry name" value="Spore Coat Polysaccharide Biosynthesis Protein SpsA, Chain A"/>
    <property type="match status" value="1"/>
</dbReference>
<dbReference type="EC" id="2.4.-.-" evidence="4"/>
<proteinExistence type="predicted"/>
<name>A0A1V4T0L5_9CLOT</name>
<organism evidence="4 5">
    <name type="scientific">Clostridium thermobutyricum DSM 4928</name>
    <dbReference type="NCBI Taxonomy" id="1121339"/>
    <lineage>
        <taxon>Bacteria</taxon>
        <taxon>Bacillati</taxon>
        <taxon>Bacillota</taxon>
        <taxon>Clostridia</taxon>
        <taxon>Eubacteriales</taxon>
        <taxon>Clostridiaceae</taxon>
        <taxon>Clostridium</taxon>
    </lineage>
</organism>
<dbReference type="PANTHER" id="PTHR22916:SF51">
    <property type="entry name" value="GLYCOSYLTRANSFERASE EPSH-RELATED"/>
    <property type="match status" value="1"/>
</dbReference>
<evidence type="ECO:0000313" key="4">
    <source>
        <dbReference type="EMBL" id="OPX50384.1"/>
    </source>
</evidence>
<evidence type="ECO:0000256" key="1">
    <source>
        <dbReference type="ARBA" id="ARBA00022676"/>
    </source>
</evidence>
<dbReference type="InterPro" id="IPR029044">
    <property type="entry name" value="Nucleotide-diphossugar_trans"/>
</dbReference>
<dbReference type="GO" id="GO:0016757">
    <property type="term" value="F:glycosyltransferase activity"/>
    <property type="evidence" value="ECO:0007669"/>
    <property type="project" value="UniProtKB-KW"/>
</dbReference>
<keyword evidence="1 4" id="KW-0328">Glycosyltransferase</keyword>
<dbReference type="OrthoDB" id="9807674at2"/>
<dbReference type="Pfam" id="PF00535">
    <property type="entry name" value="Glycos_transf_2"/>
    <property type="match status" value="1"/>
</dbReference>
<evidence type="ECO:0000259" key="3">
    <source>
        <dbReference type="Pfam" id="PF00535"/>
    </source>
</evidence>
<dbReference type="PANTHER" id="PTHR22916">
    <property type="entry name" value="GLYCOSYLTRANSFERASE"/>
    <property type="match status" value="1"/>
</dbReference>
<keyword evidence="2 4" id="KW-0808">Transferase</keyword>